<protein>
    <submittedName>
        <fullName evidence="15">Uncharacterized protein</fullName>
    </submittedName>
</protein>
<dbReference type="GO" id="GO:0000981">
    <property type="term" value="F:DNA-binding transcription factor activity, RNA polymerase II-specific"/>
    <property type="evidence" value="ECO:0007669"/>
    <property type="project" value="TreeGrafter"/>
</dbReference>
<dbReference type="GO" id="GO:0008270">
    <property type="term" value="F:zinc ion binding"/>
    <property type="evidence" value="ECO:0007669"/>
    <property type="project" value="UniProtKB-KW"/>
</dbReference>
<feature type="region of interest" description="Disordered" evidence="12">
    <location>
        <begin position="157"/>
        <end position="217"/>
    </location>
</feature>
<keyword evidence="8" id="KW-0238">DNA-binding</keyword>
<evidence type="ECO:0000313" key="15">
    <source>
        <dbReference type="EMBL" id="KAK8377997.1"/>
    </source>
</evidence>
<dbReference type="Gene3D" id="3.30.710.10">
    <property type="entry name" value="Potassium Channel Kv1.1, Chain A"/>
    <property type="match status" value="1"/>
</dbReference>
<feature type="region of interest" description="Disordered" evidence="12">
    <location>
        <begin position="241"/>
        <end position="338"/>
    </location>
</feature>
<dbReference type="Proteomes" id="UP001487740">
    <property type="component" value="Unassembled WGS sequence"/>
</dbReference>
<feature type="domain" description="C2H2-type" evidence="14">
    <location>
        <begin position="416"/>
        <end position="443"/>
    </location>
</feature>
<name>A0AAW0ST80_SCYPA</name>
<dbReference type="Pfam" id="PF00096">
    <property type="entry name" value="zf-C2H2"/>
    <property type="match status" value="4"/>
</dbReference>
<reference evidence="15 16" key="1">
    <citation type="submission" date="2023-03" db="EMBL/GenBank/DDBJ databases">
        <title>High-quality genome of Scylla paramamosain provides insights in environmental adaptation.</title>
        <authorList>
            <person name="Zhang L."/>
        </authorList>
    </citation>
    <scope>NUCLEOTIDE SEQUENCE [LARGE SCALE GENOMIC DNA]</scope>
    <source>
        <strain evidence="15">LZ_2023a</strain>
        <tissue evidence="15">Muscle</tissue>
    </source>
</reference>
<evidence type="ECO:0000256" key="9">
    <source>
        <dbReference type="ARBA" id="ARBA00023163"/>
    </source>
</evidence>
<dbReference type="SUPFAM" id="SSF57667">
    <property type="entry name" value="beta-beta-alpha zinc fingers"/>
    <property type="match status" value="3"/>
</dbReference>
<dbReference type="GO" id="GO:0005694">
    <property type="term" value="C:chromosome"/>
    <property type="evidence" value="ECO:0007669"/>
    <property type="project" value="UniProtKB-ARBA"/>
</dbReference>
<evidence type="ECO:0000256" key="8">
    <source>
        <dbReference type="ARBA" id="ARBA00023125"/>
    </source>
</evidence>
<evidence type="ECO:0000256" key="2">
    <source>
        <dbReference type="ARBA" id="ARBA00006991"/>
    </source>
</evidence>
<evidence type="ECO:0000256" key="10">
    <source>
        <dbReference type="ARBA" id="ARBA00023242"/>
    </source>
</evidence>
<dbReference type="InterPro" id="IPR011333">
    <property type="entry name" value="SKP1/BTB/POZ_sf"/>
</dbReference>
<evidence type="ECO:0000256" key="5">
    <source>
        <dbReference type="ARBA" id="ARBA00022771"/>
    </source>
</evidence>
<dbReference type="Pfam" id="PF00651">
    <property type="entry name" value="BTB"/>
    <property type="match status" value="1"/>
</dbReference>
<feature type="domain" description="BTB" evidence="13">
    <location>
        <begin position="68"/>
        <end position="133"/>
    </location>
</feature>
<keyword evidence="16" id="KW-1185">Reference proteome</keyword>
<evidence type="ECO:0000256" key="1">
    <source>
        <dbReference type="ARBA" id="ARBA00004123"/>
    </source>
</evidence>
<dbReference type="FunFam" id="3.30.160.60:FF:001156">
    <property type="entry name" value="Zinc finger protein 407"/>
    <property type="match status" value="1"/>
</dbReference>
<dbReference type="PANTHER" id="PTHR46105:SF28">
    <property type="entry name" value="ZINC FINGER PROTEIN 37-LIKE"/>
    <property type="match status" value="1"/>
</dbReference>
<dbReference type="GO" id="GO:0005634">
    <property type="term" value="C:nucleus"/>
    <property type="evidence" value="ECO:0007669"/>
    <property type="project" value="UniProtKB-SubCell"/>
</dbReference>
<comment type="subcellular location">
    <subcellularLocation>
        <location evidence="1">Nucleus</location>
    </subcellularLocation>
</comment>
<gene>
    <name evidence="15" type="ORF">O3P69_018727</name>
</gene>
<dbReference type="FunFam" id="3.30.160.60:FF:001732">
    <property type="entry name" value="Zgc:162936"/>
    <property type="match status" value="1"/>
</dbReference>
<evidence type="ECO:0000256" key="4">
    <source>
        <dbReference type="ARBA" id="ARBA00022737"/>
    </source>
</evidence>
<evidence type="ECO:0000256" key="6">
    <source>
        <dbReference type="ARBA" id="ARBA00022833"/>
    </source>
</evidence>
<evidence type="ECO:0000259" key="13">
    <source>
        <dbReference type="PROSITE" id="PS50097"/>
    </source>
</evidence>
<feature type="compositionally biased region" description="Polar residues" evidence="12">
    <location>
        <begin position="241"/>
        <end position="251"/>
    </location>
</feature>
<keyword evidence="6" id="KW-0862">Zinc</keyword>
<dbReference type="CDD" id="cd18315">
    <property type="entry name" value="BTB_POZ_BAB-like"/>
    <property type="match status" value="1"/>
</dbReference>
<dbReference type="PROSITE" id="PS00028">
    <property type="entry name" value="ZINC_FINGER_C2H2_1"/>
    <property type="match status" value="4"/>
</dbReference>
<dbReference type="SUPFAM" id="SSF54695">
    <property type="entry name" value="POZ domain"/>
    <property type="match status" value="1"/>
</dbReference>
<evidence type="ECO:0000256" key="3">
    <source>
        <dbReference type="ARBA" id="ARBA00022723"/>
    </source>
</evidence>
<feature type="domain" description="C2H2-type" evidence="14">
    <location>
        <begin position="444"/>
        <end position="471"/>
    </location>
</feature>
<evidence type="ECO:0000256" key="12">
    <source>
        <dbReference type="SAM" id="MobiDB-lite"/>
    </source>
</evidence>
<accession>A0AAW0ST80</accession>
<dbReference type="PROSITE" id="PS50157">
    <property type="entry name" value="ZINC_FINGER_C2H2_2"/>
    <property type="match status" value="5"/>
</dbReference>
<dbReference type="GO" id="GO:0045893">
    <property type="term" value="P:positive regulation of DNA-templated transcription"/>
    <property type="evidence" value="ECO:0007669"/>
    <property type="project" value="UniProtKB-ARBA"/>
</dbReference>
<feature type="domain" description="C2H2-type" evidence="14">
    <location>
        <begin position="388"/>
        <end position="415"/>
    </location>
</feature>
<feature type="domain" description="C2H2-type" evidence="14">
    <location>
        <begin position="500"/>
        <end position="528"/>
    </location>
</feature>
<dbReference type="AlphaFoldDB" id="A0AAW0ST80"/>
<proteinExistence type="inferred from homology"/>
<keyword evidence="10" id="KW-0539">Nucleus</keyword>
<dbReference type="InterPro" id="IPR000210">
    <property type="entry name" value="BTB/POZ_dom"/>
</dbReference>
<dbReference type="SMART" id="SM00225">
    <property type="entry name" value="BTB"/>
    <property type="match status" value="1"/>
</dbReference>
<dbReference type="InterPro" id="IPR013087">
    <property type="entry name" value="Znf_C2H2_type"/>
</dbReference>
<evidence type="ECO:0000259" key="14">
    <source>
        <dbReference type="PROSITE" id="PS50157"/>
    </source>
</evidence>
<dbReference type="FunFam" id="3.30.160.60:FF:000912">
    <property type="entry name" value="Zinc finger protein 660"/>
    <property type="match status" value="1"/>
</dbReference>
<keyword evidence="4" id="KW-0677">Repeat</keyword>
<dbReference type="SMART" id="SM00355">
    <property type="entry name" value="ZnF_C2H2"/>
    <property type="match status" value="5"/>
</dbReference>
<keyword evidence="7" id="KW-0805">Transcription regulation</keyword>
<sequence>MLSQREASGDCISCSASTIFWRDEHCPYEPGPRRHSTMEGELLALRWNNHLSTFASLLSDLRNEETYSDVTIACGGRLYPAHKFVLSACSEYLRVMLCAHPNKHPILYLKDVPKEDLEAILDYMYAGTVKVAHSNLASLLHTAEGLQVKGLIIPEHFRGTPSSKPLHPGIKRKSTEEESQSRPREVPRTPPLSPPTLRNQQKVKGCPRKTVKRTSSVAKSVSPTAFLLVAGATGVLATQLGTKGHNGQDQLLGNVYGDRPIKEEPVDDEDKEEKQDFGEDTETQENLKDVEEEEEFEGFEDSAEGCAMKQKEEEEDEDVNEESREGESTQENPSTKDPNLASFLEVMCTENTNDNSSDVKEHREAFHFDDSSMMSNGQREGSSRINAQQCPFCLKLLTTRSNLQRHIATHHTRQSFTCPTCEKTFTRKDRLTEHVKLHTGEAPYTCDECGKNFSRRDNLNVHRRTHTGERPYSCDVCGKTFSRKEYIGEHMAVHSDYKRFSCRWCSKEFKHKQSLRHHIKSAHDSAKMSDEATQSAPPLLMQLNFSDENVLQSPQAQLIQRPHPACSCL</sequence>
<comment type="caution">
    <text evidence="15">The sequence shown here is derived from an EMBL/GenBank/DDBJ whole genome shotgun (WGS) entry which is preliminary data.</text>
</comment>
<feature type="compositionally biased region" description="Basic and acidic residues" evidence="12">
    <location>
        <begin position="173"/>
        <end position="187"/>
    </location>
</feature>
<evidence type="ECO:0000256" key="11">
    <source>
        <dbReference type="PROSITE-ProRule" id="PRU00042"/>
    </source>
</evidence>
<dbReference type="InterPro" id="IPR050457">
    <property type="entry name" value="ZnFinger_BTB_dom_contain"/>
</dbReference>
<dbReference type="PANTHER" id="PTHR46105">
    <property type="entry name" value="AGAP004733-PA"/>
    <property type="match status" value="1"/>
</dbReference>
<evidence type="ECO:0000256" key="7">
    <source>
        <dbReference type="ARBA" id="ARBA00023015"/>
    </source>
</evidence>
<feature type="domain" description="C2H2-type" evidence="14">
    <location>
        <begin position="472"/>
        <end position="499"/>
    </location>
</feature>
<dbReference type="PROSITE" id="PS50097">
    <property type="entry name" value="BTB"/>
    <property type="match status" value="1"/>
</dbReference>
<dbReference type="GO" id="GO:0000978">
    <property type="term" value="F:RNA polymerase II cis-regulatory region sequence-specific DNA binding"/>
    <property type="evidence" value="ECO:0007669"/>
    <property type="project" value="TreeGrafter"/>
</dbReference>
<evidence type="ECO:0000313" key="16">
    <source>
        <dbReference type="Proteomes" id="UP001487740"/>
    </source>
</evidence>
<dbReference type="InterPro" id="IPR036236">
    <property type="entry name" value="Znf_C2H2_sf"/>
</dbReference>
<organism evidence="15 16">
    <name type="scientific">Scylla paramamosain</name>
    <name type="common">Mud crab</name>
    <dbReference type="NCBI Taxonomy" id="85552"/>
    <lineage>
        <taxon>Eukaryota</taxon>
        <taxon>Metazoa</taxon>
        <taxon>Ecdysozoa</taxon>
        <taxon>Arthropoda</taxon>
        <taxon>Crustacea</taxon>
        <taxon>Multicrustacea</taxon>
        <taxon>Malacostraca</taxon>
        <taxon>Eumalacostraca</taxon>
        <taxon>Eucarida</taxon>
        <taxon>Decapoda</taxon>
        <taxon>Pleocyemata</taxon>
        <taxon>Brachyura</taxon>
        <taxon>Eubrachyura</taxon>
        <taxon>Portunoidea</taxon>
        <taxon>Portunidae</taxon>
        <taxon>Portuninae</taxon>
        <taxon>Scylla</taxon>
    </lineage>
</organism>
<keyword evidence="3" id="KW-0479">Metal-binding</keyword>
<dbReference type="Gene3D" id="3.30.160.60">
    <property type="entry name" value="Classic Zinc Finger"/>
    <property type="match status" value="4"/>
</dbReference>
<feature type="compositionally biased region" description="Acidic residues" evidence="12">
    <location>
        <begin position="290"/>
        <end position="303"/>
    </location>
</feature>
<comment type="similarity">
    <text evidence="2">Belongs to the krueppel C2H2-type zinc-finger protein family.</text>
</comment>
<dbReference type="EMBL" id="JARAKH010000046">
    <property type="protein sequence ID" value="KAK8377997.1"/>
    <property type="molecule type" value="Genomic_DNA"/>
</dbReference>
<keyword evidence="5 11" id="KW-0863">Zinc-finger</keyword>
<keyword evidence="9" id="KW-0804">Transcription</keyword>